<name>A0A485PIH6_LYNPA</name>
<evidence type="ECO:0000256" key="4">
    <source>
        <dbReference type="ARBA" id="ARBA00022755"/>
    </source>
</evidence>
<dbReference type="PROSITE" id="PS51371">
    <property type="entry name" value="CBS"/>
    <property type="match status" value="1"/>
</dbReference>
<evidence type="ECO:0000313" key="14">
    <source>
        <dbReference type="EMBL" id="VFV46441.1"/>
    </source>
</evidence>
<dbReference type="GO" id="GO:0005737">
    <property type="term" value="C:cytoplasm"/>
    <property type="evidence" value="ECO:0007669"/>
    <property type="project" value="TreeGrafter"/>
</dbReference>
<dbReference type="GO" id="GO:0046872">
    <property type="term" value="F:metal ion binding"/>
    <property type="evidence" value="ECO:0007669"/>
    <property type="project" value="UniProtKB-KW"/>
</dbReference>
<dbReference type="GO" id="GO:0006183">
    <property type="term" value="P:GTP biosynthetic process"/>
    <property type="evidence" value="ECO:0007669"/>
    <property type="project" value="TreeGrafter"/>
</dbReference>
<evidence type="ECO:0000313" key="15">
    <source>
        <dbReference type="Proteomes" id="UP000386466"/>
    </source>
</evidence>
<dbReference type="InterPro" id="IPR000644">
    <property type="entry name" value="CBS_dom"/>
</dbReference>
<reference evidence="14 15" key="1">
    <citation type="submission" date="2019-01" db="EMBL/GenBank/DDBJ databases">
        <authorList>
            <person name="Alioto T."/>
            <person name="Alioto T."/>
        </authorList>
    </citation>
    <scope>NUCLEOTIDE SEQUENCE [LARGE SCALE GENOMIC DNA]</scope>
</reference>
<keyword evidence="4" id="KW-0658">Purine biosynthesis</keyword>
<dbReference type="AlphaFoldDB" id="A0A485PIH6"/>
<accession>A0A485PIH6</accession>
<evidence type="ECO:0000259" key="13">
    <source>
        <dbReference type="PROSITE" id="PS51371"/>
    </source>
</evidence>
<comment type="catalytic activity">
    <reaction evidence="11">
        <text>IMP + NAD(+) + H2O = XMP + NADH + H(+)</text>
        <dbReference type="Rhea" id="RHEA:11708"/>
        <dbReference type="ChEBI" id="CHEBI:15377"/>
        <dbReference type="ChEBI" id="CHEBI:15378"/>
        <dbReference type="ChEBI" id="CHEBI:57464"/>
        <dbReference type="ChEBI" id="CHEBI:57540"/>
        <dbReference type="ChEBI" id="CHEBI:57945"/>
        <dbReference type="ChEBI" id="CHEBI:58053"/>
        <dbReference type="EC" id="1.1.1.205"/>
    </reaction>
</comment>
<feature type="domain" description="CBS" evidence="13">
    <location>
        <begin position="2"/>
        <end position="59"/>
    </location>
</feature>
<dbReference type="GO" id="GO:0006177">
    <property type="term" value="P:GMP biosynthetic process"/>
    <property type="evidence" value="ECO:0007669"/>
    <property type="project" value="UniProtKB-KW"/>
</dbReference>
<dbReference type="Gene3D" id="3.20.20.70">
    <property type="entry name" value="Aldolase class I"/>
    <property type="match status" value="1"/>
</dbReference>
<comment type="pathway">
    <text evidence="8">Purine metabolism; XMP biosynthesis via de novo pathway; XMP from IMP: step 1/1.</text>
</comment>
<evidence type="ECO:0000256" key="8">
    <source>
        <dbReference type="ARBA" id="ARBA00024330"/>
    </source>
</evidence>
<evidence type="ECO:0000256" key="7">
    <source>
        <dbReference type="ARBA" id="ARBA00023122"/>
    </source>
</evidence>
<keyword evidence="6" id="KW-0520">NAD</keyword>
<evidence type="ECO:0000256" key="3">
    <source>
        <dbReference type="ARBA" id="ARBA00022749"/>
    </source>
</evidence>
<comment type="cofactor">
    <cofactor evidence="1">
        <name>K(+)</name>
        <dbReference type="ChEBI" id="CHEBI:29103"/>
    </cofactor>
</comment>
<keyword evidence="3" id="KW-0332">GMP biosynthesis</keyword>
<dbReference type="Pfam" id="PF00571">
    <property type="entry name" value="CBS"/>
    <property type="match status" value="1"/>
</dbReference>
<dbReference type="EC" id="1.1.1.205" evidence="9"/>
<dbReference type="InterPro" id="IPR013785">
    <property type="entry name" value="Aldolase_TIM"/>
</dbReference>
<evidence type="ECO:0000256" key="12">
    <source>
        <dbReference type="PROSITE-ProRule" id="PRU00703"/>
    </source>
</evidence>
<sequence length="64" mass="7252">MMKKEYLVVAPAGITLKEANKILRHSKKRKLPIVNEDGELVAIIAQTDLKKNWDHLLASKDAKK</sequence>
<evidence type="ECO:0000256" key="2">
    <source>
        <dbReference type="ARBA" id="ARBA00022723"/>
    </source>
</evidence>
<keyword evidence="5" id="KW-0560">Oxidoreductase</keyword>
<comment type="function">
    <text evidence="10">Catalyzes the conversion of inosine 5'-phosphate (IMP) to xanthosine 5'-phosphate (XMP), the first committed and rate-limiting step in the de novo synthesis of guanine nucleotides, and therefore plays an important role in the regulation of cell growth. Could also have a single-stranded nucleic acid-binding activity and could play a role in RNA and/or DNA metabolism. It may also have a role in the development of malignancy and the growth progression of some tumors.</text>
</comment>
<proteinExistence type="predicted"/>
<evidence type="ECO:0000256" key="9">
    <source>
        <dbReference type="ARBA" id="ARBA00024384"/>
    </source>
</evidence>
<keyword evidence="15" id="KW-1185">Reference proteome</keyword>
<keyword evidence="2" id="KW-0479">Metal-binding</keyword>
<evidence type="ECO:0000256" key="5">
    <source>
        <dbReference type="ARBA" id="ARBA00023002"/>
    </source>
</evidence>
<dbReference type="InterPro" id="IPR046342">
    <property type="entry name" value="CBS_dom_sf"/>
</dbReference>
<dbReference type="PANTHER" id="PTHR11911:SF121">
    <property type="entry name" value="INOSINE-5'-MONOPHOSPHATE DEHYDROGENASE 2"/>
    <property type="match status" value="1"/>
</dbReference>
<evidence type="ECO:0000256" key="1">
    <source>
        <dbReference type="ARBA" id="ARBA00001958"/>
    </source>
</evidence>
<protein>
    <recommendedName>
        <fullName evidence="9">IMP dehydrogenase</fullName>
        <ecNumber evidence="9">1.1.1.205</ecNumber>
    </recommendedName>
</protein>
<evidence type="ECO:0000256" key="10">
    <source>
        <dbReference type="ARBA" id="ARBA00046101"/>
    </source>
</evidence>
<organism evidence="14 15">
    <name type="scientific">Lynx pardinus</name>
    <name type="common">Iberian lynx</name>
    <name type="synonym">Felis pardina</name>
    <dbReference type="NCBI Taxonomy" id="191816"/>
    <lineage>
        <taxon>Eukaryota</taxon>
        <taxon>Metazoa</taxon>
        <taxon>Chordata</taxon>
        <taxon>Craniata</taxon>
        <taxon>Vertebrata</taxon>
        <taxon>Euteleostomi</taxon>
        <taxon>Mammalia</taxon>
        <taxon>Eutheria</taxon>
        <taxon>Laurasiatheria</taxon>
        <taxon>Carnivora</taxon>
        <taxon>Feliformia</taxon>
        <taxon>Felidae</taxon>
        <taxon>Felinae</taxon>
        <taxon>Lynx</taxon>
    </lineage>
</organism>
<dbReference type="Proteomes" id="UP000386466">
    <property type="component" value="Unassembled WGS sequence"/>
</dbReference>
<dbReference type="InterPro" id="IPR005990">
    <property type="entry name" value="IMP_DH"/>
</dbReference>
<dbReference type="GO" id="GO:0003938">
    <property type="term" value="F:IMP dehydrogenase activity"/>
    <property type="evidence" value="ECO:0007669"/>
    <property type="project" value="UniProtKB-EC"/>
</dbReference>
<dbReference type="SMART" id="SM00116">
    <property type="entry name" value="CBS"/>
    <property type="match status" value="1"/>
</dbReference>
<dbReference type="EMBL" id="CAAGRJ010038885">
    <property type="protein sequence ID" value="VFV46441.1"/>
    <property type="molecule type" value="Genomic_DNA"/>
</dbReference>
<dbReference type="PANTHER" id="PTHR11911">
    <property type="entry name" value="INOSINE-5-MONOPHOSPHATE DEHYDROGENASE RELATED"/>
    <property type="match status" value="1"/>
</dbReference>
<keyword evidence="7 12" id="KW-0129">CBS domain</keyword>
<evidence type="ECO:0000256" key="11">
    <source>
        <dbReference type="ARBA" id="ARBA00048028"/>
    </source>
</evidence>
<dbReference type="SUPFAM" id="SSF54631">
    <property type="entry name" value="CBS-domain pair"/>
    <property type="match status" value="1"/>
</dbReference>
<gene>
    <name evidence="14" type="ORF">LYPA_23C008459</name>
</gene>
<dbReference type="CDD" id="cd04601">
    <property type="entry name" value="CBS_pair_IMPDH"/>
    <property type="match status" value="1"/>
</dbReference>
<evidence type="ECO:0000256" key="6">
    <source>
        <dbReference type="ARBA" id="ARBA00023027"/>
    </source>
</evidence>
<dbReference type="FunFam" id="3.20.20.70:FF:000424">
    <property type="entry name" value="Inosine-5'-monophosphate dehydrogenase 2"/>
    <property type="match status" value="1"/>
</dbReference>